<evidence type="ECO:0000313" key="2">
    <source>
        <dbReference type="EMBL" id="KAG9468527.1"/>
    </source>
</evidence>
<organism evidence="2 3">
    <name type="scientific">Eleutherodactylus coqui</name>
    <name type="common">Puerto Rican coqui</name>
    <dbReference type="NCBI Taxonomy" id="57060"/>
    <lineage>
        <taxon>Eukaryota</taxon>
        <taxon>Metazoa</taxon>
        <taxon>Chordata</taxon>
        <taxon>Craniata</taxon>
        <taxon>Vertebrata</taxon>
        <taxon>Euteleostomi</taxon>
        <taxon>Amphibia</taxon>
        <taxon>Batrachia</taxon>
        <taxon>Anura</taxon>
        <taxon>Neobatrachia</taxon>
        <taxon>Hyloidea</taxon>
        <taxon>Eleutherodactylidae</taxon>
        <taxon>Eleutherodactylinae</taxon>
        <taxon>Eleutherodactylus</taxon>
        <taxon>Eleutherodactylus</taxon>
    </lineage>
</organism>
<evidence type="ECO:0000313" key="3">
    <source>
        <dbReference type="Proteomes" id="UP000770717"/>
    </source>
</evidence>
<keyword evidence="3" id="KW-1185">Reference proteome</keyword>
<sequence>MLPLVKGSLPFKKGSYPGSRATCRASKDRAPWRQRRVEMTMDRVYIKFCTQAILLEIIYTNIVQKTAAFIRPLRTERMTRKRKRKQTNKETTSSHHRTRLPRPSQLSNYTKLPRSSQLSNYKAHLGLVLKNVWAPRLQWATMKADRFTALRVT</sequence>
<dbReference type="AlphaFoldDB" id="A0A8J6EFX9"/>
<name>A0A8J6EFX9_ELECQ</name>
<dbReference type="Proteomes" id="UP000770717">
    <property type="component" value="Unassembled WGS sequence"/>
</dbReference>
<proteinExistence type="predicted"/>
<dbReference type="EMBL" id="WNTK01000842">
    <property type="protein sequence ID" value="KAG9468527.1"/>
    <property type="molecule type" value="Genomic_DNA"/>
</dbReference>
<evidence type="ECO:0000256" key="1">
    <source>
        <dbReference type="SAM" id="MobiDB-lite"/>
    </source>
</evidence>
<protein>
    <submittedName>
        <fullName evidence="2">Uncharacterized protein</fullName>
    </submittedName>
</protein>
<feature type="region of interest" description="Disordered" evidence="1">
    <location>
        <begin position="74"/>
        <end position="109"/>
    </location>
</feature>
<comment type="caution">
    <text evidence="2">The sequence shown here is derived from an EMBL/GenBank/DDBJ whole genome shotgun (WGS) entry which is preliminary data.</text>
</comment>
<reference evidence="2" key="1">
    <citation type="thesis" date="2020" institute="ProQuest LLC" country="789 East Eisenhower Parkway, Ann Arbor, MI, USA">
        <title>Comparative Genomics and Chromosome Evolution.</title>
        <authorList>
            <person name="Mudd A.B."/>
        </authorList>
    </citation>
    <scope>NUCLEOTIDE SEQUENCE</scope>
    <source>
        <strain evidence="2">HN-11 Male</strain>
        <tissue evidence="2">Kidney and liver</tissue>
    </source>
</reference>
<gene>
    <name evidence="2" type="ORF">GDO78_022553</name>
</gene>
<accession>A0A8J6EFX9</accession>